<sequence length="77" mass="8521">MVSIQISYEARQSFDVNYSTSEIVRRLSRPTNNDEYTDVGDYEDNRSDGEAIVLNVAAVSRRAAKSIEAVDGMLGFG</sequence>
<name>A0AC35TJN2_9BILA</name>
<organism evidence="1 2">
    <name type="scientific">Rhabditophanes sp. KR3021</name>
    <dbReference type="NCBI Taxonomy" id="114890"/>
    <lineage>
        <taxon>Eukaryota</taxon>
        <taxon>Metazoa</taxon>
        <taxon>Ecdysozoa</taxon>
        <taxon>Nematoda</taxon>
        <taxon>Chromadorea</taxon>
        <taxon>Rhabditida</taxon>
        <taxon>Tylenchina</taxon>
        <taxon>Panagrolaimomorpha</taxon>
        <taxon>Strongyloidoidea</taxon>
        <taxon>Alloionematidae</taxon>
        <taxon>Rhabditophanes</taxon>
    </lineage>
</organism>
<dbReference type="WBParaSite" id="RSKR_0000138500.1">
    <property type="protein sequence ID" value="RSKR_0000138500.1"/>
    <property type="gene ID" value="RSKR_0000138500"/>
</dbReference>
<accession>A0AC35TJN2</accession>
<dbReference type="Proteomes" id="UP000095286">
    <property type="component" value="Unplaced"/>
</dbReference>
<reference evidence="2" key="1">
    <citation type="submission" date="2016-11" db="UniProtKB">
        <authorList>
            <consortium name="WormBaseParasite"/>
        </authorList>
    </citation>
    <scope>IDENTIFICATION</scope>
    <source>
        <strain evidence="2">KR3021</strain>
    </source>
</reference>
<evidence type="ECO:0000313" key="2">
    <source>
        <dbReference type="WBParaSite" id="RSKR_0000138500.1"/>
    </source>
</evidence>
<evidence type="ECO:0000313" key="1">
    <source>
        <dbReference type="Proteomes" id="UP000095286"/>
    </source>
</evidence>
<protein>
    <submittedName>
        <fullName evidence="2">Type II toxin-antitoxin system Phd/YefM family antitoxin</fullName>
    </submittedName>
</protein>
<proteinExistence type="predicted"/>